<keyword evidence="3" id="KW-1185">Reference proteome</keyword>
<evidence type="ECO:0000313" key="2">
    <source>
        <dbReference type="EMBL" id="KXB00956.1"/>
    </source>
</evidence>
<dbReference type="Proteomes" id="UP000070344">
    <property type="component" value="Unassembled WGS sequence"/>
</dbReference>
<keyword evidence="1" id="KW-0472">Membrane</keyword>
<name>A0A133V3G9_9EURY</name>
<sequence length="83" mass="9399">MALLIGDFMYIKRFLVRGKTYFVVTVLGLLALQLWHWLYSTGTLGLHPAVYILGIVILFSALGYPGGKLVEIWREVSKNGRED</sequence>
<protein>
    <submittedName>
        <fullName evidence="2">Uncharacterized protein</fullName>
    </submittedName>
</protein>
<feature type="transmembrane region" description="Helical" evidence="1">
    <location>
        <begin position="21"/>
        <end position="39"/>
    </location>
</feature>
<keyword evidence="1" id="KW-1133">Transmembrane helix</keyword>
<dbReference type="AlphaFoldDB" id="A0A133V3G9"/>
<keyword evidence="1" id="KW-0812">Transmembrane</keyword>
<comment type="caution">
    <text evidence="2">The sequence shown here is derived from an EMBL/GenBank/DDBJ whole genome shotgun (WGS) entry which is preliminary data.</text>
</comment>
<accession>A0A133V3G9</accession>
<dbReference type="EMBL" id="LHXV01000035">
    <property type="protein sequence ID" value="KXB00956.1"/>
    <property type="molecule type" value="Genomic_DNA"/>
</dbReference>
<gene>
    <name evidence="2" type="ORF">AKJ41_03340</name>
</gene>
<reference evidence="2 3" key="1">
    <citation type="journal article" date="2016" name="Sci. Rep.">
        <title>Metabolic traits of an uncultured archaeal lineage -MSBL1- from brine pools of the Red Sea.</title>
        <authorList>
            <person name="Mwirichia R."/>
            <person name="Alam I."/>
            <person name="Rashid M."/>
            <person name="Vinu M."/>
            <person name="Ba-Alawi W."/>
            <person name="Anthony Kamau A."/>
            <person name="Kamanda Ngugi D."/>
            <person name="Goker M."/>
            <person name="Klenk H.P."/>
            <person name="Bajic V."/>
            <person name="Stingl U."/>
        </authorList>
    </citation>
    <scope>NUCLEOTIDE SEQUENCE [LARGE SCALE GENOMIC DNA]</scope>
    <source>
        <strain evidence="2">SCGC-AAA259O05</strain>
    </source>
</reference>
<evidence type="ECO:0000256" key="1">
    <source>
        <dbReference type="SAM" id="Phobius"/>
    </source>
</evidence>
<evidence type="ECO:0000313" key="3">
    <source>
        <dbReference type="Proteomes" id="UP000070344"/>
    </source>
</evidence>
<feature type="transmembrane region" description="Helical" evidence="1">
    <location>
        <begin position="45"/>
        <end position="64"/>
    </location>
</feature>
<organism evidence="2 3">
    <name type="scientific">candidate division MSBL1 archaeon SCGC-AAA259O05</name>
    <dbReference type="NCBI Taxonomy" id="1698271"/>
    <lineage>
        <taxon>Archaea</taxon>
        <taxon>Methanobacteriati</taxon>
        <taxon>Methanobacteriota</taxon>
        <taxon>candidate division MSBL1</taxon>
    </lineage>
</organism>
<proteinExistence type="predicted"/>